<feature type="compositionally biased region" description="Low complexity" evidence="1">
    <location>
        <begin position="75"/>
        <end position="91"/>
    </location>
</feature>
<sequence>MENADAGNDEEVGDNLVDISRHKSRTFLCIVSCYACRIKWVEWEDYGEQSPNSTSSSSVLPQNPPDFMQQQQRHYPQSPFGSPQPSSYYKAAAHHHSNGAAAINGGGYDTQAGPYSSALNQFPAGAYPSSNGNGSASASGNGLQYLPSYGGAVPHHQHPMHSGGPMERQSTRQGGGEYPTNEQAVNERESAVNAESGDNQASHDTAATASYSEHPPDLPPHYQYNEQQSQQHNSFAPTSSYRYRYDSGLHQQQAARSSVSVQQGQYDEGARAL</sequence>
<name>A0A7S0G928_9STRA</name>
<feature type="compositionally biased region" description="Polar residues" evidence="1">
    <location>
        <begin position="196"/>
        <end position="211"/>
    </location>
</feature>
<accession>A0A7S0G928</accession>
<organism evidence="2">
    <name type="scientific">Proboscia inermis</name>
    <dbReference type="NCBI Taxonomy" id="420281"/>
    <lineage>
        <taxon>Eukaryota</taxon>
        <taxon>Sar</taxon>
        <taxon>Stramenopiles</taxon>
        <taxon>Ochrophyta</taxon>
        <taxon>Bacillariophyta</taxon>
        <taxon>Coscinodiscophyceae</taxon>
        <taxon>Rhizosoleniophycidae</taxon>
        <taxon>Rhizosoleniales</taxon>
        <taxon>Rhizosoleniaceae</taxon>
        <taxon>Proboscia</taxon>
    </lineage>
</organism>
<evidence type="ECO:0000256" key="1">
    <source>
        <dbReference type="SAM" id="MobiDB-lite"/>
    </source>
</evidence>
<feature type="region of interest" description="Disordered" evidence="1">
    <location>
        <begin position="147"/>
        <end position="273"/>
    </location>
</feature>
<proteinExistence type="predicted"/>
<feature type="compositionally biased region" description="Low complexity" evidence="1">
    <location>
        <begin position="251"/>
        <end position="265"/>
    </location>
</feature>
<gene>
    <name evidence="2" type="ORF">PINE0816_LOCUS5812</name>
</gene>
<feature type="region of interest" description="Disordered" evidence="1">
    <location>
        <begin position="47"/>
        <end position="93"/>
    </location>
</feature>
<feature type="compositionally biased region" description="Polar residues" evidence="1">
    <location>
        <begin position="224"/>
        <end position="241"/>
    </location>
</feature>
<reference evidence="2" key="1">
    <citation type="submission" date="2021-01" db="EMBL/GenBank/DDBJ databases">
        <authorList>
            <person name="Corre E."/>
            <person name="Pelletier E."/>
            <person name="Niang G."/>
            <person name="Scheremetjew M."/>
            <person name="Finn R."/>
            <person name="Kale V."/>
            <person name="Holt S."/>
            <person name="Cochrane G."/>
            <person name="Meng A."/>
            <person name="Brown T."/>
            <person name="Cohen L."/>
        </authorList>
    </citation>
    <scope>NUCLEOTIDE SEQUENCE</scope>
    <source>
        <strain evidence="2">CCAP1064/1</strain>
    </source>
</reference>
<evidence type="ECO:0000313" key="2">
    <source>
        <dbReference type="EMBL" id="CAD8409689.1"/>
    </source>
</evidence>
<protein>
    <submittedName>
        <fullName evidence="2">Uncharacterized protein</fullName>
    </submittedName>
</protein>
<dbReference type="EMBL" id="HBEL01012146">
    <property type="protein sequence ID" value="CAD8409689.1"/>
    <property type="molecule type" value="Transcribed_RNA"/>
</dbReference>
<dbReference type="AlphaFoldDB" id="A0A7S0G928"/>